<evidence type="ECO:0000256" key="1">
    <source>
        <dbReference type="ARBA" id="ARBA00023015"/>
    </source>
</evidence>
<proteinExistence type="predicted"/>
<evidence type="ECO:0000313" key="6">
    <source>
        <dbReference type="Proteomes" id="UP000295418"/>
    </source>
</evidence>
<keyword evidence="3" id="KW-0804">Transcription</keyword>
<evidence type="ECO:0000256" key="2">
    <source>
        <dbReference type="ARBA" id="ARBA00023125"/>
    </source>
</evidence>
<dbReference type="SMART" id="SM00342">
    <property type="entry name" value="HTH_ARAC"/>
    <property type="match status" value="1"/>
</dbReference>
<dbReference type="RefSeq" id="WP_132417664.1">
    <property type="nucleotide sequence ID" value="NZ_SKFG01000006.1"/>
</dbReference>
<protein>
    <submittedName>
        <fullName evidence="5">AraC family transcriptional regulator</fullName>
    </submittedName>
</protein>
<keyword evidence="2" id="KW-0238">DNA-binding</keyword>
<evidence type="ECO:0000256" key="3">
    <source>
        <dbReference type="ARBA" id="ARBA00023163"/>
    </source>
</evidence>
<sequence>MTNSNSTNRVLHASSNQFYWEGQGQLSLKSFRNGKAHYKTNKGFFAVEEGSYLLLNQGTYTISIDEQVEIESFCLFFKDGFAEEIYSTMIKSTDKLLSDPYKETDAIQFFEKTYSTSPMLASQLTTFKEKLTDLEKGSIGYEEQFHQIMQSIVSSHVETLKEVDTLSSIRYSTREELYRRVSIAHDYIRAFYDKPIQLNKIAQVACLSPNHLLRSYQQIYGMTPHQHISQYRLYRAKQLLAQLDFSMTDITFELGFHNPASFSKMFKQHVGISPLGFRKKVILDKKR</sequence>
<dbReference type="EMBL" id="SKFG01000006">
    <property type="protein sequence ID" value="TCZ78227.1"/>
    <property type="molecule type" value="Genomic_DNA"/>
</dbReference>
<dbReference type="AlphaFoldDB" id="A0A4R4EF94"/>
<dbReference type="GO" id="GO:0003700">
    <property type="term" value="F:DNA-binding transcription factor activity"/>
    <property type="evidence" value="ECO:0007669"/>
    <property type="project" value="InterPro"/>
</dbReference>
<dbReference type="SUPFAM" id="SSF46689">
    <property type="entry name" value="Homeodomain-like"/>
    <property type="match status" value="2"/>
</dbReference>
<dbReference type="InterPro" id="IPR018062">
    <property type="entry name" value="HTH_AraC-typ_CS"/>
</dbReference>
<evidence type="ECO:0000259" key="4">
    <source>
        <dbReference type="PROSITE" id="PS01124"/>
    </source>
</evidence>
<keyword evidence="1" id="KW-0805">Transcription regulation</keyword>
<comment type="caution">
    <text evidence="5">The sequence shown here is derived from an EMBL/GenBank/DDBJ whole genome shotgun (WGS) entry which is preliminary data.</text>
</comment>
<keyword evidence="6" id="KW-1185">Reference proteome</keyword>
<dbReference type="GO" id="GO:0043565">
    <property type="term" value="F:sequence-specific DNA binding"/>
    <property type="evidence" value="ECO:0007669"/>
    <property type="project" value="InterPro"/>
</dbReference>
<dbReference type="PROSITE" id="PS00041">
    <property type="entry name" value="HTH_ARAC_FAMILY_1"/>
    <property type="match status" value="1"/>
</dbReference>
<organism evidence="5 6">
    <name type="scientific">Paenibacillus albiflavus</name>
    <dbReference type="NCBI Taxonomy" id="2545760"/>
    <lineage>
        <taxon>Bacteria</taxon>
        <taxon>Bacillati</taxon>
        <taxon>Bacillota</taxon>
        <taxon>Bacilli</taxon>
        <taxon>Bacillales</taxon>
        <taxon>Paenibacillaceae</taxon>
        <taxon>Paenibacillus</taxon>
    </lineage>
</organism>
<dbReference type="PANTHER" id="PTHR43280:SF2">
    <property type="entry name" value="HTH-TYPE TRANSCRIPTIONAL REGULATOR EXSA"/>
    <property type="match status" value="1"/>
</dbReference>
<gene>
    <name evidence="5" type="ORF">E0485_08880</name>
</gene>
<dbReference type="InterPro" id="IPR018060">
    <property type="entry name" value="HTH_AraC"/>
</dbReference>
<accession>A0A4R4EF94</accession>
<name>A0A4R4EF94_9BACL</name>
<evidence type="ECO:0000313" key="5">
    <source>
        <dbReference type="EMBL" id="TCZ78227.1"/>
    </source>
</evidence>
<dbReference type="Pfam" id="PF12833">
    <property type="entry name" value="HTH_18"/>
    <property type="match status" value="1"/>
</dbReference>
<dbReference type="PANTHER" id="PTHR43280">
    <property type="entry name" value="ARAC-FAMILY TRANSCRIPTIONAL REGULATOR"/>
    <property type="match status" value="1"/>
</dbReference>
<reference evidence="5 6" key="1">
    <citation type="submission" date="2019-03" db="EMBL/GenBank/DDBJ databases">
        <authorList>
            <person name="Kim M.K.M."/>
        </authorList>
    </citation>
    <scope>NUCLEOTIDE SEQUENCE [LARGE SCALE GENOMIC DNA]</scope>
    <source>
        <strain evidence="5 6">18JY21-1</strain>
    </source>
</reference>
<feature type="domain" description="HTH araC/xylS-type" evidence="4">
    <location>
        <begin position="182"/>
        <end position="280"/>
    </location>
</feature>
<dbReference type="InterPro" id="IPR009057">
    <property type="entry name" value="Homeodomain-like_sf"/>
</dbReference>
<dbReference type="Proteomes" id="UP000295418">
    <property type="component" value="Unassembled WGS sequence"/>
</dbReference>
<dbReference type="Gene3D" id="1.10.10.60">
    <property type="entry name" value="Homeodomain-like"/>
    <property type="match status" value="2"/>
</dbReference>
<dbReference type="PROSITE" id="PS01124">
    <property type="entry name" value="HTH_ARAC_FAMILY_2"/>
    <property type="match status" value="1"/>
</dbReference>
<dbReference type="OrthoDB" id="192171at2"/>